<comment type="subcellular location">
    <subcellularLocation>
        <location evidence="1">Cell envelope</location>
    </subcellularLocation>
</comment>
<feature type="domain" description="Thioredoxin" evidence="5">
    <location>
        <begin position="332"/>
        <end position="479"/>
    </location>
</feature>
<dbReference type="AlphaFoldDB" id="A0A7K1SW53"/>
<dbReference type="InterPro" id="IPR036249">
    <property type="entry name" value="Thioredoxin-like_sf"/>
</dbReference>
<keyword evidence="7" id="KW-1185">Reference proteome</keyword>
<keyword evidence="2" id="KW-0201">Cytochrome c-type biogenesis</keyword>
<evidence type="ECO:0000256" key="3">
    <source>
        <dbReference type="ARBA" id="ARBA00023157"/>
    </source>
</evidence>
<dbReference type="InterPro" id="IPR050553">
    <property type="entry name" value="Thioredoxin_ResA/DsbE_sf"/>
</dbReference>
<keyword evidence="3" id="KW-1015">Disulfide bond</keyword>
<reference evidence="6 7" key="1">
    <citation type="submission" date="2019-12" db="EMBL/GenBank/DDBJ databases">
        <title>Mucilaginibacter sp. HMF7410 genome sequencing and assembly.</title>
        <authorList>
            <person name="Kang H."/>
            <person name="Cha I."/>
            <person name="Kim H."/>
            <person name="Joh K."/>
        </authorList>
    </citation>
    <scope>NUCLEOTIDE SEQUENCE [LARGE SCALE GENOMIC DNA]</scope>
    <source>
        <strain evidence="6 7">HMF7410</strain>
    </source>
</reference>
<dbReference type="PROSITE" id="PS51352">
    <property type="entry name" value="THIOREDOXIN_2"/>
    <property type="match status" value="1"/>
</dbReference>
<name>A0A7K1SW53_9SPHI</name>
<dbReference type="Proteomes" id="UP000462014">
    <property type="component" value="Unassembled WGS sequence"/>
</dbReference>
<keyword evidence="4" id="KW-0676">Redox-active center</keyword>
<evidence type="ECO:0000256" key="1">
    <source>
        <dbReference type="ARBA" id="ARBA00004196"/>
    </source>
</evidence>
<dbReference type="Pfam" id="PF13905">
    <property type="entry name" value="Thioredoxin_8"/>
    <property type="match status" value="1"/>
</dbReference>
<sequence length="487" mass="55582">MRIFTKAIGTFLVTYLLFGCGKTPDNAAKKTIVCGKVINMQASPNIKNYTLELVDYSGRSANHIGHIDSNGSFKIIFDQFIAEDVKLDNIVGTFIAHPGDSIHIDIDLNNMSSVKFSGDGSKTNTDINKYTNQYYSDYDKYQLPYTDVNNYKAYCENLKSEMYKKLDEFSASANPNQETTEWIKNYINIQYYSALLNFPYRYCYYKDIQLSDWVAPKGYYNMADLNNVTKSSVLNSGYYELPNRYLGEYILRKQKTFTLDKLINGVNQQLIGNDLFKQVVLGSILDSRLNINDLDFYNKNRNLIEPNLQAFIKQPLQTHYANVQNDFKNVHLNTNATLRNIAGTAAEGIIDSIRKANKGKVVYVDFWATWCAPCKKEMPASNKLQQKLRKENIAFIYICLDSEPNTWKFTLSKLNLSGIQYYSDKRQSLALQKAFHINGIPFHMLLNKNGDIVESGNCLGANDPLTEKKIMKLLSKNSIDKQVSSNL</sequence>
<dbReference type="GO" id="GO:0017004">
    <property type="term" value="P:cytochrome complex assembly"/>
    <property type="evidence" value="ECO:0007669"/>
    <property type="project" value="UniProtKB-KW"/>
</dbReference>
<proteinExistence type="predicted"/>
<dbReference type="EMBL" id="WPIK01000006">
    <property type="protein sequence ID" value="MVN21569.1"/>
    <property type="molecule type" value="Genomic_DNA"/>
</dbReference>
<accession>A0A7K1SW53</accession>
<evidence type="ECO:0000259" key="5">
    <source>
        <dbReference type="PROSITE" id="PS51352"/>
    </source>
</evidence>
<dbReference type="PANTHER" id="PTHR42852">
    <property type="entry name" value="THIOL:DISULFIDE INTERCHANGE PROTEIN DSBE"/>
    <property type="match status" value="1"/>
</dbReference>
<dbReference type="SUPFAM" id="SSF52833">
    <property type="entry name" value="Thioredoxin-like"/>
    <property type="match status" value="1"/>
</dbReference>
<dbReference type="CDD" id="cd02966">
    <property type="entry name" value="TlpA_like_family"/>
    <property type="match status" value="1"/>
</dbReference>
<evidence type="ECO:0000313" key="7">
    <source>
        <dbReference type="Proteomes" id="UP000462014"/>
    </source>
</evidence>
<dbReference type="Gene3D" id="3.40.30.10">
    <property type="entry name" value="Glutaredoxin"/>
    <property type="match status" value="1"/>
</dbReference>
<evidence type="ECO:0000256" key="2">
    <source>
        <dbReference type="ARBA" id="ARBA00022748"/>
    </source>
</evidence>
<evidence type="ECO:0000256" key="4">
    <source>
        <dbReference type="ARBA" id="ARBA00023284"/>
    </source>
</evidence>
<dbReference type="InterPro" id="IPR012336">
    <property type="entry name" value="Thioredoxin-like_fold"/>
</dbReference>
<evidence type="ECO:0000313" key="6">
    <source>
        <dbReference type="EMBL" id="MVN21569.1"/>
    </source>
</evidence>
<dbReference type="InterPro" id="IPR013766">
    <property type="entry name" value="Thioredoxin_domain"/>
</dbReference>
<gene>
    <name evidence="6" type="ORF">GO621_08460</name>
</gene>
<dbReference type="RefSeq" id="WP_157565996.1">
    <property type="nucleotide sequence ID" value="NZ_WPIK01000006.1"/>
</dbReference>
<dbReference type="PANTHER" id="PTHR42852:SF6">
    <property type="entry name" value="THIOL:DISULFIDE INTERCHANGE PROTEIN DSBE"/>
    <property type="match status" value="1"/>
</dbReference>
<protein>
    <submittedName>
        <fullName evidence="6">Redoxin family protein</fullName>
    </submittedName>
</protein>
<comment type="caution">
    <text evidence="6">The sequence shown here is derived from an EMBL/GenBank/DDBJ whole genome shotgun (WGS) entry which is preliminary data.</text>
</comment>
<organism evidence="6 7">
    <name type="scientific">Mucilaginibacter arboris</name>
    <dbReference type="NCBI Taxonomy" id="2682090"/>
    <lineage>
        <taxon>Bacteria</taxon>
        <taxon>Pseudomonadati</taxon>
        <taxon>Bacteroidota</taxon>
        <taxon>Sphingobacteriia</taxon>
        <taxon>Sphingobacteriales</taxon>
        <taxon>Sphingobacteriaceae</taxon>
        <taxon>Mucilaginibacter</taxon>
    </lineage>
</organism>
<dbReference type="GO" id="GO:0030313">
    <property type="term" value="C:cell envelope"/>
    <property type="evidence" value="ECO:0007669"/>
    <property type="project" value="UniProtKB-SubCell"/>
</dbReference>
<dbReference type="PROSITE" id="PS51257">
    <property type="entry name" value="PROKAR_LIPOPROTEIN"/>
    <property type="match status" value="1"/>
</dbReference>